<dbReference type="KEGG" id="pgv:SL003B_1431"/>
<dbReference type="STRING" id="991905.SL003B_1431"/>
<dbReference type="eggNOG" id="COG3409">
    <property type="taxonomic scope" value="Bacteria"/>
</dbReference>
<feature type="chain" id="PRO_5003278960" evidence="1">
    <location>
        <begin position="31"/>
        <end position="201"/>
    </location>
</feature>
<evidence type="ECO:0000313" key="2">
    <source>
        <dbReference type="EMBL" id="ADZ69859.1"/>
    </source>
</evidence>
<dbReference type="EMBL" id="CP002568">
    <property type="protein sequence ID" value="ADZ69859.1"/>
    <property type="molecule type" value="Genomic_DNA"/>
</dbReference>
<dbReference type="AlphaFoldDB" id="F2J352"/>
<keyword evidence="3" id="KW-1185">Reference proteome</keyword>
<dbReference type="Proteomes" id="UP000008130">
    <property type="component" value="Chromosome"/>
</dbReference>
<dbReference type="HOGENOM" id="CLU_1382475_0_0_5"/>
<name>F2J352_POLGS</name>
<sequence>MGGTVRTFTRFIAFAIAVASVAGASSGALAGGKPLSCYRQVVVPAEYRTVHETVLVRPASSRVVEHPPVYRTVTERVVLQPERISYRKIAPIYDTRARQVLVRPASVGWEYRTIKGEQVLCKVQHPPLYRTVHEQVLLKPGGQVAVTVPAIYGTRQRQVLMQPGRRQVVTIPAEYRTVARTVKVSEARTVWQPVALGGQCR</sequence>
<accession>F2J352</accession>
<reference evidence="2 3" key="1">
    <citation type="journal article" date="2011" name="J. Bacteriol.">
        <title>Complete genome sequence of Polymorphum gilvum SL003B-26A1T, a crude oil-degrading bacterium from oil-polluted saline soil.</title>
        <authorList>
            <person name="Li S.G."/>
            <person name="Tang Y.Q."/>
            <person name="Nie Y."/>
            <person name="Cai M."/>
            <person name="Wu X.L."/>
        </authorList>
    </citation>
    <scope>NUCLEOTIDE SEQUENCE [LARGE SCALE GENOMIC DNA]</scope>
    <source>
        <strain evidence="3">LMG 25793 / CGMCC 1.9160 / SL003B-26A1</strain>
    </source>
</reference>
<organism evidence="2 3">
    <name type="scientific">Polymorphum gilvum (strain LMG 25793 / CGMCC 1.9160 / SL003B-26A1)</name>
    <dbReference type="NCBI Taxonomy" id="991905"/>
    <lineage>
        <taxon>Bacteria</taxon>
        <taxon>Pseudomonadati</taxon>
        <taxon>Pseudomonadota</taxon>
        <taxon>Alphaproteobacteria</taxon>
        <taxon>Rhodobacterales</taxon>
        <taxon>Paracoccaceae</taxon>
        <taxon>Polymorphum</taxon>
    </lineage>
</organism>
<gene>
    <name evidence="2" type="ordered locus">SL003B_1431</name>
</gene>
<feature type="signal peptide" evidence="1">
    <location>
        <begin position="1"/>
        <end position="30"/>
    </location>
</feature>
<evidence type="ECO:0000256" key="1">
    <source>
        <dbReference type="SAM" id="SignalP"/>
    </source>
</evidence>
<keyword evidence="1" id="KW-0732">Signal</keyword>
<proteinExistence type="predicted"/>
<protein>
    <submittedName>
        <fullName evidence="2">Uncharacterized protein</fullName>
    </submittedName>
</protein>
<evidence type="ECO:0000313" key="3">
    <source>
        <dbReference type="Proteomes" id="UP000008130"/>
    </source>
</evidence>